<dbReference type="Proteomes" id="UP000626148">
    <property type="component" value="Unassembled WGS sequence"/>
</dbReference>
<feature type="chain" id="PRO_5037012555" description="Solute-binding protein family 3/N-terminal domain-containing protein" evidence="1">
    <location>
        <begin position="25"/>
        <end position="287"/>
    </location>
</feature>
<keyword evidence="3" id="KW-1185">Reference proteome</keyword>
<evidence type="ECO:0000313" key="3">
    <source>
        <dbReference type="Proteomes" id="UP000626148"/>
    </source>
</evidence>
<organism evidence="2 3">
    <name type="scientific">Saccharospirillum salsuginis</name>
    <dbReference type="NCBI Taxonomy" id="418750"/>
    <lineage>
        <taxon>Bacteria</taxon>
        <taxon>Pseudomonadati</taxon>
        <taxon>Pseudomonadota</taxon>
        <taxon>Gammaproteobacteria</taxon>
        <taxon>Oceanospirillales</taxon>
        <taxon>Saccharospirillaceae</taxon>
        <taxon>Saccharospirillum</taxon>
    </lineage>
</organism>
<name>A0A918KI70_9GAMM</name>
<dbReference type="EMBL" id="BMXR01000009">
    <property type="protein sequence ID" value="GGX64260.1"/>
    <property type="molecule type" value="Genomic_DNA"/>
</dbReference>
<reference evidence="2" key="1">
    <citation type="journal article" date="2014" name="Int. J. Syst. Evol. Microbiol.">
        <title>Complete genome sequence of Corynebacterium casei LMG S-19264T (=DSM 44701T), isolated from a smear-ripened cheese.</title>
        <authorList>
            <consortium name="US DOE Joint Genome Institute (JGI-PGF)"/>
            <person name="Walter F."/>
            <person name="Albersmeier A."/>
            <person name="Kalinowski J."/>
            <person name="Ruckert C."/>
        </authorList>
    </citation>
    <scope>NUCLEOTIDE SEQUENCE</scope>
    <source>
        <strain evidence="2">KCTC 22169</strain>
    </source>
</reference>
<proteinExistence type="predicted"/>
<evidence type="ECO:0000256" key="1">
    <source>
        <dbReference type="SAM" id="SignalP"/>
    </source>
</evidence>
<evidence type="ECO:0000313" key="2">
    <source>
        <dbReference type="EMBL" id="GGX64260.1"/>
    </source>
</evidence>
<protein>
    <recommendedName>
        <fullName evidence="4">Solute-binding protein family 3/N-terminal domain-containing protein</fullName>
    </recommendedName>
</protein>
<comment type="caution">
    <text evidence="2">The sequence shown here is derived from an EMBL/GenBank/DDBJ whole genome shotgun (WGS) entry which is preliminary data.</text>
</comment>
<evidence type="ECO:0008006" key="4">
    <source>
        <dbReference type="Google" id="ProtNLM"/>
    </source>
</evidence>
<accession>A0A918KI70</accession>
<sequence length="287" mass="32832">MSNLKALVWLVCLTMISAVSQADALIVRYPKPETEFDRRTDYPLRLLQLAFDKTGAEVSLVPSLQAMPQGRALVQLKNGIDVDVVWSMTSRKREADLQPIRIPIYKGLIGWRIFLAHERGLQRFSEPHSLDELRDYILVQGHDWPDTDILRSNGFQVFGTPSYDTIFTMVAQHRADLFPRSIVEIWAEAKTHENSGIVVEPTKLLTYPTAFYYFVNPEDTELALLIERGLKTALADGSFDALFHEYHADLIEKARLEERERYRLNNPLLPELTPLGSEALWFSLSAE</sequence>
<reference evidence="2" key="2">
    <citation type="submission" date="2020-09" db="EMBL/GenBank/DDBJ databases">
        <authorList>
            <person name="Sun Q."/>
            <person name="Kim S."/>
        </authorList>
    </citation>
    <scope>NUCLEOTIDE SEQUENCE</scope>
    <source>
        <strain evidence="2">KCTC 22169</strain>
    </source>
</reference>
<gene>
    <name evidence="2" type="ORF">GCM10007392_34960</name>
</gene>
<keyword evidence="1" id="KW-0732">Signal</keyword>
<dbReference type="SUPFAM" id="SSF53850">
    <property type="entry name" value="Periplasmic binding protein-like II"/>
    <property type="match status" value="1"/>
</dbReference>
<dbReference type="RefSeq" id="WP_189611088.1">
    <property type="nucleotide sequence ID" value="NZ_BMXR01000009.1"/>
</dbReference>
<dbReference type="AlphaFoldDB" id="A0A918KI70"/>
<dbReference type="Gene3D" id="3.40.190.10">
    <property type="entry name" value="Periplasmic binding protein-like II"/>
    <property type="match status" value="2"/>
</dbReference>
<feature type="signal peptide" evidence="1">
    <location>
        <begin position="1"/>
        <end position="24"/>
    </location>
</feature>